<proteinExistence type="predicted"/>
<gene>
    <name evidence="1" type="ORF">L2E82_47291</name>
</gene>
<evidence type="ECO:0000313" key="1">
    <source>
        <dbReference type="EMBL" id="KAI3689337.1"/>
    </source>
</evidence>
<keyword evidence="2" id="KW-1185">Reference proteome</keyword>
<comment type="caution">
    <text evidence="1">The sequence shown here is derived from an EMBL/GenBank/DDBJ whole genome shotgun (WGS) entry which is preliminary data.</text>
</comment>
<organism evidence="1 2">
    <name type="scientific">Cichorium intybus</name>
    <name type="common">Chicory</name>
    <dbReference type="NCBI Taxonomy" id="13427"/>
    <lineage>
        <taxon>Eukaryota</taxon>
        <taxon>Viridiplantae</taxon>
        <taxon>Streptophyta</taxon>
        <taxon>Embryophyta</taxon>
        <taxon>Tracheophyta</taxon>
        <taxon>Spermatophyta</taxon>
        <taxon>Magnoliopsida</taxon>
        <taxon>eudicotyledons</taxon>
        <taxon>Gunneridae</taxon>
        <taxon>Pentapetalae</taxon>
        <taxon>asterids</taxon>
        <taxon>campanulids</taxon>
        <taxon>Asterales</taxon>
        <taxon>Asteraceae</taxon>
        <taxon>Cichorioideae</taxon>
        <taxon>Cichorieae</taxon>
        <taxon>Cichoriinae</taxon>
        <taxon>Cichorium</taxon>
    </lineage>
</organism>
<name>A0ACB8YVN9_CICIN</name>
<sequence>MSNESTSTNCGLQSISLLSNDPNVCKKAALCSIRIVKKAPDLVENFVNPVVFLLKEKHHGVLLTAIQLCIDLCNLNEEDLEFFRKVHHIAKGSFIKKFNTFIPGFTFILAILCRMEAIDLSSTGKVQLYFSVIHKGNHHNSLQRPPNSIISFKITNPSEYSYATIKMGTWWHLSSNWLRLCCHVYDCIGICVSSILKITCADNTYQ</sequence>
<reference evidence="2" key="1">
    <citation type="journal article" date="2022" name="Mol. Ecol. Resour.">
        <title>The genomes of chicory, endive, great burdock and yacon provide insights into Asteraceae palaeo-polyploidization history and plant inulin production.</title>
        <authorList>
            <person name="Fan W."/>
            <person name="Wang S."/>
            <person name="Wang H."/>
            <person name="Wang A."/>
            <person name="Jiang F."/>
            <person name="Liu H."/>
            <person name="Zhao H."/>
            <person name="Xu D."/>
            <person name="Zhang Y."/>
        </authorList>
    </citation>
    <scope>NUCLEOTIDE SEQUENCE [LARGE SCALE GENOMIC DNA]</scope>
    <source>
        <strain evidence="2">cv. Punajuju</strain>
    </source>
</reference>
<accession>A0ACB8YVN9</accession>
<dbReference type="Proteomes" id="UP001055811">
    <property type="component" value="Linkage Group LG09"/>
</dbReference>
<protein>
    <submittedName>
        <fullName evidence="1">Uncharacterized protein</fullName>
    </submittedName>
</protein>
<evidence type="ECO:0000313" key="2">
    <source>
        <dbReference type="Proteomes" id="UP001055811"/>
    </source>
</evidence>
<reference evidence="1 2" key="2">
    <citation type="journal article" date="2022" name="Mol. Ecol. Resour.">
        <title>The genomes of chicory, endive, great burdock and yacon provide insights into Asteraceae paleo-polyploidization history and plant inulin production.</title>
        <authorList>
            <person name="Fan W."/>
            <person name="Wang S."/>
            <person name="Wang H."/>
            <person name="Wang A."/>
            <person name="Jiang F."/>
            <person name="Liu H."/>
            <person name="Zhao H."/>
            <person name="Xu D."/>
            <person name="Zhang Y."/>
        </authorList>
    </citation>
    <scope>NUCLEOTIDE SEQUENCE [LARGE SCALE GENOMIC DNA]</scope>
    <source>
        <strain evidence="2">cv. Punajuju</strain>
        <tissue evidence="1">Leaves</tissue>
    </source>
</reference>
<dbReference type="EMBL" id="CM042017">
    <property type="protein sequence ID" value="KAI3689337.1"/>
    <property type="molecule type" value="Genomic_DNA"/>
</dbReference>